<gene>
    <name evidence="2" type="ORF">FNM00_01625</name>
</gene>
<feature type="transmembrane region" description="Helical" evidence="1">
    <location>
        <begin position="41"/>
        <end position="63"/>
    </location>
</feature>
<keyword evidence="1" id="KW-0812">Transmembrane</keyword>
<name>A0A554SPP0_9ACTN</name>
<accession>A0A554SPP0</accession>
<dbReference type="Proteomes" id="UP000316988">
    <property type="component" value="Unassembled WGS sequence"/>
</dbReference>
<feature type="transmembrane region" description="Helical" evidence="1">
    <location>
        <begin position="78"/>
        <end position="97"/>
    </location>
</feature>
<feature type="transmembrane region" description="Helical" evidence="1">
    <location>
        <begin position="6"/>
        <end position="29"/>
    </location>
</feature>
<keyword evidence="3" id="KW-1185">Reference proteome</keyword>
<feature type="transmembrane region" description="Helical" evidence="1">
    <location>
        <begin position="126"/>
        <end position="148"/>
    </location>
</feature>
<keyword evidence="1" id="KW-0472">Membrane</keyword>
<dbReference type="InterPro" id="IPR021315">
    <property type="entry name" value="Gap/Sap"/>
</dbReference>
<comment type="caution">
    <text evidence="2">The sequence shown here is derived from an EMBL/GenBank/DDBJ whole genome shotgun (WGS) entry which is preliminary data.</text>
</comment>
<organism evidence="2 3">
    <name type="scientific">Aeromicrobium piscarium</name>
    <dbReference type="NCBI Taxonomy" id="2590901"/>
    <lineage>
        <taxon>Bacteria</taxon>
        <taxon>Bacillati</taxon>
        <taxon>Actinomycetota</taxon>
        <taxon>Actinomycetes</taxon>
        <taxon>Propionibacteriales</taxon>
        <taxon>Nocardioidaceae</taxon>
        <taxon>Aeromicrobium</taxon>
    </lineage>
</organism>
<feature type="transmembrane region" description="Helical" evidence="1">
    <location>
        <begin position="168"/>
        <end position="189"/>
    </location>
</feature>
<protein>
    <submittedName>
        <fullName evidence="2">GAP family protein</fullName>
    </submittedName>
</protein>
<dbReference type="OrthoDB" id="7062264at2"/>
<keyword evidence="1" id="KW-1133">Transmembrane helix</keyword>
<dbReference type="RefSeq" id="WP_143911269.1">
    <property type="nucleotide sequence ID" value="NZ_VLNT01000001.1"/>
</dbReference>
<reference evidence="2 3" key="1">
    <citation type="submission" date="2019-07" db="EMBL/GenBank/DDBJ databases">
        <authorList>
            <person name="Zhao L.H."/>
        </authorList>
    </citation>
    <scope>NUCLEOTIDE SEQUENCE [LARGE SCALE GENOMIC DNA]</scope>
    <source>
        <strain evidence="2 3">Co35</strain>
    </source>
</reference>
<dbReference type="AlphaFoldDB" id="A0A554SPP0"/>
<proteinExistence type="predicted"/>
<dbReference type="EMBL" id="VLNT01000001">
    <property type="protein sequence ID" value="TSD68321.1"/>
    <property type="molecule type" value="Genomic_DNA"/>
</dbReference>
<evidence type="ECO:0000256" key="1">
    <source>
        <dbReference type="SAM" id="Phobius"/>
    </source>
</evidence>
<evidence type="ECO:0000313" key="3">
    <source>
        <dbReference type="Proteomes" id="UP000316988"/>
    </source>
</evidence>
<dbReference type="Pfam" id="PF11139">
    <property type="entry name" value="SfLAP"/>
    <property type="match status" value="1"/>
</dbReference>
<sequence>MTPELLAPLGVLALIDSTSFGTLLIPIWFLLTPGRLRAGRIVVFLTTVAGFYLAVGVLLVAGLDTFIGDLDALLDHPAAARVQLVVGVALLVWSFFIGKKKGIDRQEEPGRIMRWRSRIMGDEGGLLPLVGVALAAALIEVATMLPYLAATGLISTADLSWAERLALLTAYCFVMILPALVLMLLRLVARRLVEPLLQRVARWMEKNGGETTAWIVGIVGFLIARDALNRVPEVLNLLSSL</sequence>
<evidence type="ECO:0000313" key="2">
    <source>
        <dbReference type="EMBL" id="TSD68321.1"/>
    </source>
</evidence>